<dbReference type="Pfam" id="PF03061">
    <property type="entry name" value="4HBT"/>
    <property type="match status" value="1"/>
</dbReference>
<dbReference type="SUPFAM" id="SSF54637">
    <property type="entry name" value="Thioesterase/thiol ester dehydrase-isomerase"/>
    <property type="match status" value="2"/>
</dbReference>
<accession>A0A846XPA2</accession>
<evidence type="ECO:0000313" key="2">
    <source>
        <dbReference type="EMBL" id="NKY35504.1"/>
    </source>
</evidence>
<proteinExistence type="predicted"/>
<dbReference type="RefSeq" id="WP_068041926.1">
    <property type="nucleotide sequence ID" value="NZ_JAAXOO010000005.1"/>
</dbReference>
<dbReference type="Proteomes" id="UP000565715">
    <property type="component" value="Unassembled WGS sequence"/>
</dbReference>
<dbReference type="CDD" id="cd03443">
    <property type="entry name" value="PaaI_thioesterase"/>
    <property type="match status" value="1"/>
</dbReference>
<dbReference type="InterPro" id="IPR029069">
    <property type="entry name" value="HotDog_dom_sf"/>
</dbReference>
<evidence type="ECO:0000259" key="1">
    <source>
        <dbReference type="Pfam" id="PF03061"/>
    </source>
</evidence>
<dbReference type="InterPro" id="IPR006683">
    <property type="entry name" value="Thioestr_dom"/>
</dbReference>
<dbReference type="AlphaFoldDB" id="A0A846XPA2"/>
<sequence length="261" mass="27625">MSVETGTEPQRRRHILLELGFATTMVGEELHGSATITPQMHVPGTDRLRTSILATWTDTVTGLLAALTLGPRVPVTLELDVHLYRPAPSSGEVRAVGRTIKAGRSVFVAEVEWTVDGEPFAFGGGSFMVSPNEELRLPEQMSIDMPVTGRLLAVPLAERAGCERRAPGTAVLPRTDDGLNASRTVNGGLIALAAEEAMLSLAPGATLSTLGLRYLQAARVGPVVAAATLRADVVRATLRDAGNEDRITTLATGRLFPATGR</sequence>
<gene>
    <name evidence="2" type="ORF">HGA13_20875</name>
</gene>
<protein>
    <submittedName>
        <fullName evidence="2">PaaI family thioesterase</fullName>
    </submittedName>
</protein>
<organism evidence="2 3">
    <name type="scientific">Nocardia speluncae</name>
    <dbReference type="NCBI Taxonomy" id="419477"/>
    <lineage>
        <taxon>Bacteria</taxon>
        <taxon>Bacillati</taxon>
        <taxon>Actinomycetota</taxon>
        <taxon>Actinomycetes</taxon>
        <taxon>Mycobacteriales</taxon>
        <taxon>Nocardiaceae</taxon>
        <taxon>Nocardia</taxon>
    </lineage>
</organism>
<comment type="caution">
    <text evidence="2">The sequence shown here is derived from an EMBL/GenBank/DDBJ whole genome shotgun (WGS) entry which is preliminary data.</text>
</comment>
<evidence type="ECO:0000313" key="3">
    <source>
        <dbReference type="Proteomes" id="UP000565715"/>
    </source>
</evidence>
<dbReference type="EMBL" id="JAAXOO010000005">
    <property type="protein sequence ID" value="NKY35504.1"/>
    <property type="molecule type" value="Genomic_DNA"/>
</dbReference>
<name>A0A846XPA2_9NOCA</name>
<dbReference type="Gene3D" id="3.10.129.10">
    <property type="entry name" value="Hotdog Thioesterase"/>
    <property type="match status" value="2"/>
</dbReference>
<feature type="domain" description="Thioesterase" evidence="1">
    <location>
        <begin position="53"/>
        <end position="112"/>
    </location>
</feature>
<keyword evidence="3" id="KW-1185">Reference proteome</keyword>
<reference evidence="2 3" key="1">
    <citation type="submission" date="2020-04" db="EMBL/GenBank/DDBJ databases">
        <title>MicrobeNet Type strains.</title>
        <authorList>
            <person name="Nicholson A.C."/>
        </authorList>
    </citation>
    <scope>NUCLEOTIDE SEQUENCE [LARGE SCALE GENOMIC DNA]</scope>
    <source>
        <strain evidence="2 3">DSM 45078</strain>
    </source>
</reference>